<feature type="domain" description="SHSP" evidence="3">
    <location>
        <begin position="25"/>
        <end position="139"/>
    </location>
</feature>
<evidence type="ECO:0000256" key="1">
    <source>
        <dbReference type="PROSITE-ProRule" id="PRU00285"/>
    </source>
</evidence>
<dbReference type="RefSeq" id="WP_313833931.1">
    <property type="nucleotide sequence ID" value="NZ_JAQOUE010000001.1"/>
</dbReference>
<dbReference type="SUPFAM" id="SSF49764">
    <property type="entry name" value="HSP20-like chaperones"/>
    <property type="match status" value="1"/>
</dbReference>
<dbReference type="CDD" id="cd06464">
    <property type="entry name" value="ACD_sHsps-like"/>
    <property type="match status" value="1"/>
</dbReference>
<dbReference type="InterPro" id="IPR002068">
    <property type="entry name" value="A-crystallin/Hsp20_dom"/>
</dbReference>
<evidence type="ECO:0000313" key="5">
    <source>
        <dbReference type="Proteomes" id="UP001250932"/>
    </source>
</evidence>
<dbReference type="EMBL" id="JAQOUE010000001">
    <property type="protein sequence ID" value="MDT7043364.1"/>
    <property type="molecule type" value="Genomic_DNA"/>
</dbReference>
<reference evidence="4 5" key="1">
    <citation type="journal article" date="2023" name="ISME J.">
        <title>Cultivation and genomic characterization of novel and ubiquitous marine nitrite-oxidizing bacteria from the Nitrospirales.</title>
        <authorList>
            <person name="Mueller A.J."/>
            <person name="Daebeler A."/>
            <person name="Herbold C.W."/>
            <person name="Kirkegaard R.H."/>
            <person name="Daims H."/>
        </authorList>
    </citation>
    <scope>NUCLEOTIDE SEQUENCE [LARGE SCALE GENOMIC DNA]</scope>
    <source>
        <strain evidence="4 5">EB</strain>
    </source>
</reference>
<dbReference type="InterPro" id="IPR031107">
    <property type="entry name" value="Small_HSP"/>
</dbReference>
<organism evidence="4 5">
    <name type="scientific">Candidatus Nitronereus thalassa</name>
    <dbReference type="NCBI Taxonomy" id="3020898"/>
    <lineage>
        <taxon>Bacteria</taxon>
        <taxon>Pseudomonadati</taxon>
        <taxon>Nitrospirota</taxon>
        <taxon>Nitrospiria</taxon>
        <taxon>Nitrospirales</taxon>
        <taxon>Nitrospiraceae</taxon>
        <taxon>Candidatus Nitronereus</taxon>
    </lineage>
</organism>
<dbReference type="Proteomes" id="UP001250932">
    <property type="component" value="Unassembled WGS sequence"/>
</dbReference>
<comment type="caution">
    <text evidence="4">The sequence shown here is derived from an EMBL/GenBank/DDBJ whole genome shotgun (WGS) entry which is preliminary data.</text>
</comment>
<dbReference type="Pfam" id="PF00011">
    <property type="entry name" value="HSP20"/>
    <property type="match status" value="1"/>
</dbReference>
<accession>A0ABU3KA77</accession>
<gene>
    <name evidence="4" type="ORF">PPG34_13470</name>
</gene>
<name>A0ABU3KA77_9BACT</name>
<evidence type="ECO:0000313" key="4">
    <source>
        <dbReference type="EMBL" id="MDT7043364.1"/>
    </source>
</evidence>
<protein>
    <submittedName>
        <fullName evidence="4">Hsp20/alpha crystallin family protein</fullName>
    </submittedName>
</protein>
<sequence>MTTRILTPFETQVDRLFSDAVRSLGAQAREYAPACNVWEDMDHFGVELALPGWKSNEVTIEAENGFVTVEGKKQEQVAEENKEEKSYHVREIQSGSFSRSFRLPTNLEWDQANASFADGVLTIAFPKRADAKPRRIAIQ</sequence>
<proteinExistence type="inferred from homology"/>
<dbReference type="PANTHER" id="PTHR11527">
    <property type="entry name" value="HEAT-SHOCK PROTEIN 20 FAMILY MEMBER"/>
    <property type="match status" value="1"/>
</dbReference>
<evidence type="ECO:0000256" key="2">
    <source>
        <dbReference type="RuleBase" id="RU003616"/>
    </source>
</evidence>
<keyword evidence="5" id="KW-1185">Reference proteome</keyword>
<dbReference type="Gene3D" id="2.60.40.790">
    <property type="match status" value="1"/>
</dbReference>
<evidence type="ECO:0000259" key="3">
    <source>
        <dbReference type="PROSITE" id="PS01031"/>
    </source>
</evidence>
<comment type="similarity">
    <text evidence="1 2">Belongs to the small heat shock protein (HSP20) family.</text>
</comment>
<dbReference type="PROSITE" id="PS01031">
    <property type="entry name" value="SHSP"/>
    <property type="match status" value="1"/>
</dbReference>
<dbReference type="InterPro" id="IPR008978">
    <property type="entry name" value="HSP20-like_chaperone"/>
</dbReference>